<evidence type="ECO:0000313" key="11">
    <source>
        <dbReference type="EMBL" id="KAJ3556525.1"/>
    </source>
</evidence>
<evidence type="ECO:0000256" key="5">
    <source>
        <dbReference type="ARBA" id="ARBA00022723"/>
    </source>
</evidence>
<dbReference type="InterPro" id="IPR001128">
    <property type="entry name" value="Cyt_P450"/>
</dbReference>
<dbReference type="InterPro" id="IPR050121">
    <property type="entry name" value="Cytochrome_P450_monoxygenase"/>
</dbReference>
<gene>
    <name evidence="11" type="ORF">NP233_g11956</name>
</gene>
<dbReference type="PANTHER" id="PTHR24305">
    <property type="entry name" value="CYTOCHROME P450"/>
    <property type="match status" value="1"/>
</dbReference>
<dbReference type="Pfam" id="PF00067">
    <property type="entry name" value="p450"/>
    <property type="match status" value="1"/>
</dbReference>
<dbReference type="CDD" id="cd11061">
    <property type="entry name" value="CYP67-like"/>
    <property type="match status" value="1"/>
</dbReference>
<dbReference type="PROSITE" id="PS00086">
    <property type="entry name" value="CYTOCHROME_P450"/>
    <property type="match status" value="1"/>
</dbReference>
<evidence type="ECO:0000256" key="2">
    <source>
        <dbReference type="ARBA" id="ARBA00005179"/>
    </source>
</evidence>
<dbReference type="Gene3D" id="1.10.630.10">
    <property type="entry name" value="Cytochrome P450"/>
    <property type="match status" value="1"/>
</dbReference>
<evidence type="ECO:0000256" key="8">
    <source>
        <dbReference type="ARBA" id="ARBA00023033"/>
    </source>
</evidence>
<keyword evidence="7 9" id="KW-0408">Iron</keyword>
<comment type="cofactor">
    <cofactor evidence="1 9">
        <name>heme</name>
        <dbReference type="ChEBI" id="CHEBI:30413"/>
    </cofactor>
</comment>
<evidence type="ECO:0000256" key="4">
    <source>
        <dbReference type="ARBA" id="ARBA00022617"/>
    </source>
</evidence>
<keyword evidence="8 10" id="KW-0503">Monooxygenase</keyword>
<evidence type="ECO:0008006" key="13">
    <source>
        <dbReference type="Google" id="ProtNLM"/>
    </source>
</evidence>
<sequence>MILGALNTLYDRIDLQTAAYAIPGAILVAHLIPWLWDPQGIRSYPGPFFAKFTDIWLGYVSKKGHRSEVIHEVHRKYGPIVRIAPNHISIADPDALAVVYAHGNGATKSNFYDAFVSIRRGVFNVRDRNEHTRKRKIISHIFSQKNVMEFEPHIRLYVTQLLQQWDRLFGMAVKGMSGDEGESGWKGRDGRLWFDLLPWANYLAFDIIGDLAFGAPFGMIQAAKDVALVPKDQQSMMKSYGKEAKEEEMMGIPAVKILNGRGEFSMSLGSLPPHWRPVVRRLPGWRQGGKDVKNLAGIAIAAVSKRLATPVDRTDLLSNLQAGRDGDGNPLGREELTAEALTLLIAGSDTTSNSTCAILYYLAGNRYAQEKLHKELDEQLGTEDEVAATEAQVKRLPYLEACINEGLRLHSTSSLGLPRLVPEGGMTVCGQFFPEGTVLSVPSYTIHRDPTVWGEDVEVFRPERWFEGDQAAMQKTFNPFSVGPRACVGRNLASLELLIIIASITRRYDFVLEDPDQKILDKSPPVQFAKLIVYPFHLLQISGHTAILRPLLIVLDGLECESEDAREFAILRAKYRSSIPVDWPAETDFEIVVRAVSGLFIFASTVMKDIGSSEHANPFKRLQRHLSQALDLFYARILHKIPQDTSEALCRHTQLRLIQEMSMRT</sequence>
<dbReference type="AlphaFoldDB" id="A0AAD5VG10"/>
<feature type="binding site" description="axial binding residue" evidence="9">
    <location>
        <position position="487"/>
    </location>
    <ligand>
        <name>heme</name>
        <dbReference type="ChEBI" id="CHEBI:30413"/>
    </ligand>
    <ligandPart>
        <name>Fe</name>
        <dbReference type="ChEBI" id="CHEBI:18248"/>
    </ligandPart>
</feature>
<reference evidence="11" key="1">
    <citation type="submission" date="2022-07" db="EMBL/GenBank/DDBJ databases">
        <title>Genome Sequence of Leucocoprinus birnbaumii.</title>
        <authorList>
            <person name="Buettner E."/>
        </authorList>
    </citation>
    <scope>NUCLEOTIDE SEQUENCE</scope>
    <source>
        <strain evidence="11">VT141</strain>
    </source>
</reference>
<evidence type="ECO:0000256" key="1">
    <source>
        <dbReference type="ARBA" id="ARBA00001971"/>
    </source>
</evidence>
<dbReference type="GO" id="GO:0016705">
    <property type="term" value="F:oxidoreductase activity, acting on paired donors, with incorporation or reduction of molecular oxygen"/>
    <property type="evidence" value="ECO:0007669"/>
    <property type="project" value="InterPro"/>
</dbReference>
<dbReference type="GO" id="GO:0004497">
    <property type="term" value="F:monooxygenase activity"/>
    <property type="evidence" value="ECO:0007669"/>
    <property type="project" value="UniProtKB-KW"/>
</dbReference>
<dbReference type="Proteomes" id="UP001213000">
    <property type="component" value="Unassembled WGS sequence"/>
</dbReference>
<evidence type="ECO:0000256" key="7">
    <source>
        <dbReference type="ARBA" id="ARBA00023004"/>
    </source>
</evidence>
<dbReference type="PRINTS" id="PR00385">
    <property type="entry name" value="P450"/>
</dbReference>
<comment type="caution">
    <text evidence="11">The sequence shown here is derived from an EMBL/GenBank/DDBJ whole genome shotgun (WGS) entry which is preliminary data.</text>
</comment>
<name>A0AAD5VG10_9AGAR</name>
<dbReference type="PANTHER" id="PTHR24305:SF29">
    <property type="entry name" value="BENZOATE-PARA-HYDROXYLASE"/>
    <property type="match status" value="1"/>
</dbReference>
<keyword evidence="5 9" id="KW-0479">Metal-binding</keyword>
<keyword evidence="4 9" id="KW-0349">Heme</keyword>
<comment type="pathway">
    <text evidence="2">Secondary metabolite biosynthesis.</text>
</comment>
<keyword evidence="6 10" id="KW-0560">Oxidoreductase</keyword>
<evidence type="ECO:0000313" key="12">
    <source>
        <dbReference type="Proteomes" id="UP001213000"/>
    </source>
</evidence>
<dbReference type="SUPFAM" id="SSF48264">
    <property type="entry name" value="Cytochrome P450"/>
    <property type="match status" value="1"/>
</dbReference>
<dbReference type="InterPro" id="IPR036396">
    <property type="entry name" value="Cyt_P450_sf"/>
</dbReference>
<dbReference type="EMBL" id="JANIEX010001569">
    <property type="protein sequence ID" value="KAJ3556525.1"/>
    <property type="molecule type" value="Genomic_DNA"/>
</dbReference>
<dbReference type="GO" id="GO:0005506">
    <property type="term" value="F:iron ion binding"/>
    <property type="evidence" value="ECO:0007669"/>
    <property type="project" value="InterPro"/>
</dbReference>
<accession>A0AAD5VG10</accession>
<evidence type="ECO:0000256" key="6">
    <source>
        <dbReference type="ARBA" id="ARBA00023002"/>
    </source>
</evidence>
<protein>
    <recommendedName>
        <fullName evidence="13">Cytochrome P450 monooxygenase</fullName>
    </recommendedName>
</protein>
<organism evidence="11 12">
    <name type="scientific">Leucocoprinus birnbaumii</name>
    <dbReference type="NCBI Taxonomy" id="56174"/>
    <lineage>
        <taxon>Eukaryota</taxon>
        <taxon>Fungi</taxon>
        <taxon>Dikarya</taxon>
        <taxon>Basidiomycota</taxon>
        <taxon>Agaricomycotina</taxon>
        <taxon>Agaricomycetes</taxon>
        <taxon>Agaricomycetidae</taxon>
        <taxon>Agaricales</taxon>
        <taxon>Agaricineae</taxon>
        <taxon>Agaricaceae</taxon>
        <taxon>Leucocoprinus</taxon>
    </lineage>
</organism>
<dbReference type="GO" id="GO:0020037">
    <property type="term" value="F:heme binding"/>
    <property type="evidence" value="ECO:0007669"/>
    <property type="project" value="InterPro"/>
</dbReference>
<evidence type="ECO:0000256" key="9">
    <source>
        <dbReference type="PIRSR" id="PIRSR602401-1"/>
    </source>
</evidence>
<evidence type="ECO:0000256" key="3">
    <source>
        <dbReference type="ARBA" id="ARBA00010617"/>
    </source>
</evidence>
<dbReference type="InterPro" id="IPR017972">
    <property type="entry name" value="Cyt_P450_CS"/>
</dbReference>
<comment type="similarity">
    <text evidence="3 10">Belongs to the cytochrome P450 family.</text>
</comment>
<dbReference type="PRINTS" id="PR00463">
    <property type="entry name" value="EP450I"/>
</dbReference>
<proteinExistence type="inferred from homology"/>
<dbReference type="InterPro" id="IPR002401">
    <property type="entry name" value="Cyt_P450_E_grp-I"/>
</dbReference>
<keyword evidence="12" id="KW-1185">Reference proteome</keyword>
<evidence type="ECO:0000256" key="10">
    <source>
        <dbReference type="RuleBase" id="RU000461"/>
    </source>
</evidence>